<dbReference type="PANTHER" id="PTHR43918">
    <property type="entry name" value="ACETYLCHOLINESTERASE"/>
    <property type="match status" value="1"/>
</dbReference>
<evidence type="ECO:0000313" key="5">
    <source>
        <dbReference type="EMBL" id="RDW73576.1"/>
    </source>
</evidence>
<dbReference type="SUPFAM" id="SSF53474">
    <property type="entry name" value="alpha/beta-Hydrolases"/>
    <property type="match status" value="1"/>
</dbReference>
<dbReference type="Gene3D" id="3.40.50.1820">
    <property type="entry name" value="alpha/beta hydrolase"/>
    <property type="match status" value="1"/>
</dbReference>
<evidence type="ECO:0000256" key="1">
    <source>
        <dbReference type="ARBA" id="ARBA00005964"/>
    </source>
</evidence>
<dbReference type="OrthoDB" id="408631at2759"/>
<proteinExistence type="inferred from homology"/>
<dbReference type="InterPro" id="IPR029058">
    <property type="entry name" value="AB_hydrolase_fold"/>
</dbReference>
<keyword evidence="6" id="KW-1185">Reference proteome</keyword>
<comment type="caution">
    <text evidence="5">The sequence shown here is derived from an EMBL/GenBank/DDBJ whole genome shotgun (WGS) entry which is preliminary data.</text>
</comment>
<dbReference type="AlphaFoldDB" id="A0A3D8RHZ0"/>
<dbReference type="Pfam" id="PF00135">
    <property type="entry name" value="COesterase"/>
    <property type="match status" value="1"/>
</dbReference>
<dbReference type="GO" id="GO:0052689">
    <property type="term" value="F:carboxylic ester hydrolase activity"/>
    <property type="evidence" value="ECO:0007669"/>
    <property type="project" value="TreeGrafter"/>
</dbReference>
<dbReference type="PANTHER" id="PTHR43918:SF4">
    <property type="entry name" value="CARBOXYLIC ESTER HYDROLASE"/>
    <property type="match status" value="1"/>
</dbReference>
<dbReference type="PROSITE" id="PS00122">
    <property type="entry name" value="CARBOXYLESTERASE_B_1"/>
    <property type="match status" value="1"/>
</dbReference>
<evidence type="ECO:0000313" key="6">
    <source>
        <dbReference type="Proteomes" id="UP000256645"/>
    </source>
</evidence>
<keyword evidence="2 3" id="KW-0378">Hydrolase</keyword>
<evidence type="ECO:0000256" key="3">
    <source>
        <dbReference type="RuleBase" id="RU361235"/>
    </source>
</evidence>
<evidence type="ECO:0000259" key="4">
    <source>
        <dbReference type="Pfam" id="PF00135"/>
    </source>
</evidence>
<dbReference type="InterPro" id="IPR002018">
    <property type="entry name" value="CarbesteraseB"/>
</dbReference>
<protein>
    <recommendedName>
        <fullName evidence="3">Carboxylic ester hydrolase</fullName>
        <ecNumber evidence="3">3.1.1.-</ecNumber>
    </recommendedName>
</protein>
<feature type="domain" description="Carboxylesterase type B" evidence="4">
    <location>
        <begin position="52"/>
        <end position="559"/>
    </location>
</feature>
<keyword evidence="3" id="KW-0732">Signal</keyword>
<evidence type="ECO:0000256" key="2">
    <source>
        <dbReference type="ARBA" id="ARBA00022801"/>
    </source>
</evidence>
<reference evidence="5 6" key="1">
    <citation type="journal article" date="2018" name="IMA Fungus">
        <title>IMA Genome-F 9: Draft genome sequence of Annulohypoxylon stygium, Aspergillus mulundensis, Berkeleyomyces basicola (syn. Thielaviopsis basicola), Ceratocystis smalleyi, two Cercospora beticola strains, Coleophoma cylindrospora, Fusarium fracticaudum, Phialophora cf. hyalina, and Morchella septimelata.</title>
        <authorList>
            <person name="Wingfield B.D."/>
            <person name="Bills G.F."/>
            <person name="Dong Y."/>
            <person name="Huang W."/>
            <person name="Nel W.J."/>
            <person name="Swalarsk-Parry B.S."/>
            <person name="Vaghefi N."/>
            <person name="Wilken P.M."/>
            <person name="An Z."/>
            <person name="de Beer Z.W."/>
            <person name="De Vos L."/>
            <person name="Chen L."/>
            <person name="Duong T.A."/>
            <person name="Gao Y."/>
            <person name="Hammerbacher A."/>
            <person name="Kikkert J.R."/>
            <person name="Li Y."/>
            <person name="Li H."/>
            <person name="Li K."/>
            <person name="Li Q."/>
            <person name="Liu X."/>
            <person name="Ma X."/>
            <person name="Naidoo K."/>
            <person name="Pethybridge S.J."/>
            <person name="Sun J."/>
            <person name="Steenkamp E.T."/>
            <person name="van der Nest M.A."/>
            <person name="van Wyk S."/>
            <person name="Wingfield M.J."/>
            <person name="Xiong C."/>
            <person name="Yue Q."/>
            <person name="Zhang X."/>
        </authorList>
    </citation>
    <scope>NUCLEOTIDE SEQUENCE [LARGE SCALE GENOMIC DNA]</scope>
    <source>
        <strain evidence="5 6">BP6252</strain>
    </source>
</reference>
<accession>A0A3D8RHZ0</accession>
<dbReference type="EMBL" id="PDLM01000007">
    <property type="protein sequence ID" value="RDW73576.1"/>
    <property type="molecule type" value="Genomic_DNA"/>
</dbReference>
<dbReference type="EC" id="3.1.1.-" evidence="3"/>
<sequence>MGVLTVVQVYLSGLLAASSFYPALNTPPQPVVFVGNQSFTGIIINSTLTGHPLPVPVNALLGIDYASQPVGENRFKPVRPLILGNWSGGIDASRYGKVCIQDSRSISYEQDEACLNMNIYWSINESRKEKLPVLVWIHGGGFVSGSGRSFDGASFVGTSKSPLMVVTFNYRLNSLGFLPSGMFEKEGLLNLGLLDQLQLLEFVQKHISSFGGDPENVTLGGRSAGAHSVGIHYFHNYTTGSMKSKSGKPLFSKAILQSGSVTARSFPGATYPLYEAQFAKYLSLTGCASSNGAPETLRCLRTVDISIIREASTQLFQESEYAITWPFQPTLGGPLFEIPGSISGAQGTFYRLPIITTTVNDEAKLYTPGNLTSNEEFLEFMHNLTPYLNATDMELLETLYPDPLTFPDATSPYSDSPNSTQYNRLSAAVSDYMYICPSQETAVRTSSAGIPTWKLRFNTNNSFPAWQGIPHTADTRYTWNAPAEELQFPQVGSILHGYFSSFVLTGDPCQLRISDDTLQSPEWPSYISNGDEIGRQLVLEPGSARIEDDIIRKEQCAFWRDLERSGRLGK</sequence>
<dbReference type="Proteomes" id="UP000256645">
    <property type="component" value="Unassembled WGS sequence"/>
</dbReference>
<feature type="chain" id="PRO_5017497574" description="Carboxylic ester hydrolase" evidence="3">
    <location>
        <begin position="17"/>
        <end position="570"/>
    </location>
</feature>
<gene>
    <name evidence="5" type="ORF">BP6252_07483</name>
</gene>
<dbReference type="STRING" id="1849047.A0A3D8RHZ0"/>
<dbReference type="InterPro" id="IPR050654">
    <property type="entry name" value="AChE-related_enzymes"/>
</dbReference>
<feature type="signal peptide" evidence="3">
    <location>
        <begin position="1"/>
        <end position="16"/>
    </location>
</feature>
<dbReference type="InterPro" id="IPR019826">
    <property type="entry name" value="Carboxylesterase_B_AS"/>
</dbReference>
<name>A0A3D8RHZ0_9HELO</name>
<organism evidence="5 6">
    <name type="scientific">Coleophoma cylindrospora</name>
    <dbReference type="NCBI Taxonomy" id="1849047"/>
    <lineage>
        <taxon>Eukaryota</taxon>
        <taxon>Fungi</taxon>
        <taxon>Dikarya</taxon>
        <taxon>Ascomycota</taxon>
        <taxon>Pezizomycotina</taxon>
        <taxon>Leotiomycetes</taxon>
        <taxon>Helotiales</taxon>
        <taxon>Dermateaceae</taxon>
        <taxon>Coleophoma</taxon>
    </lineage>
</organism>
<comment type="similarity">
    <text evidence="1 3">Belongs to the type-B carboxylesterase/lipase family.</text>
</comment>